<dbReference type="Proteomes" id="UP000005870">
    <property type="component" value="Chromosome"/>
</dbReference>
<dbReference type="KEGG" id="psd:DSC_13815"/>
<evidence type="ECO:0000259" key="2">
    <source>
        <dbReference type="SMART" id="SM00903"/>
    </source>
</evidence>
<dbReference type="eggNOG" id="COG1853">
    <property type="taxonomic scope" value="Bacteria"/>
</dbReference>
<evidence type="ECO:0000313" key="3">
    <source>
        <dbReference type="EMBL" id="AER57407.1"/>
    </source>
</evidence>
<accession>G7UTG1</accession>
<evidence type="ECO:0000313" key="4">
    <source>
        <dbReference type="Proteomes" id="UP000005870"/>
    </source>
</evidence>
<dbReference type="InterPro" id="IPR002563">
    <property type="entry name" value="Flavin_Rdtase-like_dom"/>
</dbReference>
<keyword evidence="4" id="KW-1185">Reference proteome</keyword>
<dbReference type="OrthoDB" id="6401628at2"/>
<dbReference type="RefSeq" id="WP_014161580.1">
    <property type="nucleotide sequence ID" value="NC_016147.2"/>
</dbReference>
<gene>
    <name evidence="3" type="ordered locus">DSC_13815</name>
</gene>
<feature type="domain" description="Flavin reductase like" evidence="2">
    <location>
        <begin position="1"/>
        <end position="146"/>
    </location>
</feature>
<organism evidence="3 4">
    <name type="scientific">Pseudoxanthomonas spadix (strain BD-a59)</name>
    <dbReference type="NCBI Taxonomy" id="1045855"/>
    <lineage>
        <taxon>Bacteria</taxon>
        <taxon>Pseudomonadati</taxon>
        <taxon>Pseudomonadota</taxon>
        <taxon>Gammaproteobacteria</taxon>
        <taxon>Lysobacterales</taxon>
        <taxon>Lysobacteraceae</taxon>
        <taxon>Pseudoxanthomonas</taxon>
    </lineage>
</organism>
<dbReference type="GO" id="GO:0006208">
    <property type="term" value="P:pyrimidine nucleobase catabolic process"/>
    <property type="evidence" value="ECO:0007669"/>
    <property type="project" value="TreeGrafter"/>
</dbReference>
<dbReference type="PANTHER" id="PTHR30466:SF1">
    <property type="entry name" value="FMN REDUCTASE (NADH) RUTF"/>
    <property type="match status" value="1"/>
</dbReference>
<dbReference type="GO" id="GO:0042602">
    <property type="term" value="F:riboflavin reductase (NADPH) activity"/>
    <property type="evidence" value="ECO:0007669"/>
    <property type="project" value="TreeGrafter"/>
</dbReference>
<dbReference type="PANTHER" id="PTHR30466">
    <property type="entry name" value="FLAVIN REDUCTASE"/>
    <property type="match status" value="1"/>
</dbReference>
<reference evidence="3 4" key="1">
    <citation type="journal article" date="2012" name="J. Bacteriol.">
        <title>Complete Genome Sequence of the BTEX-Degrading Bacterium Pseudoxanthomonas spadix BD-a59.</title>
        <authorList>
            <person name="Lee S.H."/>
            <person name="Jin H.M."/>
            <person name="Lee H.J."/>
            <person name="Kim J.M."/>
            <person name="Jeon C.O."/>
        </authorList>
    </citation>
    <scope>NUCLEOTIDE SEQUENCE [LARGE SCALE GENOMIC DNA]</scope>
    <source>
        <strain evidence="3 4">BD-a59</strain>
    </source>
</reference>
<dbReference type="Pfam" id="PF01613">
    <property type="entry name" value="Flavin_Reduct"/>
    <property type="match status" value="1"/>
</dbReference>
<keyword evidence="1" id="KW-0560">Oxidoreductase</keyword>
<dbReference type="EMBL" id="CP003093">
    <property type="protein sequence ID" value="AER57407.1"/>
    <property type="molecule type" value="Genomic_DNA"/>
</dbReference>
<dbReference type="SMART" id="SM00903">
    <property type="entry name" value="Flavin_Reduct"/>
    <property type="match status" value="1"/>
</dbReference>
<dbReference type="HOGENOM" id="CLU_059021_2_2_6"/>
<dbReference type="InterPro" id="IPR012349">
    <property type="entry name" value="Split_barrel_FMN-bd"/>
</dbReference>
<dbReference type="SUPFAM" id="SSF50475">
    <property type="entry name" value="FMN-binding split barrel"/>
    <property type="match status" value="1"/>
</dbReference>
<sequence length="150" mass="15685">MSRLAAAVNVITTDGPAGRHGMTATAVCSVTDSPPTLLVCMNRRSGSHRRFRDNGVLCVNVLAGHHQALSRRFATSTDAATRFGHDAWTTLVTGAPVLADASAALDCRITQVSDVGTHSVFFCEVVGASMAAQAGGLVWFDRSYHVLGAG</sequence>
<dbReference type="Gene3D" id="2.30.110.10">
    <property type="entry name" value="Electron Transport, Fmn-binding Protein, Chain A"/>
    <property type="match status" value="1"/>
</dbReference>
<name>G7UTG1_PSEUP</name>
<proteinExistence type="predicted"/>
<dbReference type="AlphaFoldDB" id="G7UTG1"/>
<protein>
    <submittedName>
        <fullName evidence="3">4-hydroxyphenylacetate-3-hydroxylase small chain</fullName>
    </submittedName>
</protein>
<dbReference type="STRING" id="1045855.DSC_13815"/>
<dbReference type="InterPro" id="IPR050268">
    <property type="entry name" value="NADH-dep_flavin_reductase"/>
</dbReference>
<evidence type="ECO:0000256" key="1">
    <source>
        <dbReference type="ARBA" id="ARBA00023002"/>
    </source>
</evidence>
<dbReference type="GO" id="GO:0010181">
    <property type="term" value="F:FMN binding"/>
    <property type="evidence" value="ECO:0007669"/>
    <property type="project" value="InterPro"/>
</dbReference>